<keyword evidence="1 6" id="KW-0812">Transmembrane</keyword>
<dbReference type="Pfam" id="PF07034">
    <property type="entry name" value="ORC3_N"/>
    <property type="match status" value="1"/>
</dbReference>
<dbReference type="GO" id="GO:0070072">
    <property type="term" value="P:vacuolar proton-transporting V-type ATPase complex assembly"/>
    <property type="evidence" value="ECO:0007669"/>
    <property type="project" value="InterPro"/>
</dbReference>
<dbReference type="InterPro" id="IPR045667">
    <property type="entry name" value="ORC3_N"/>
</dbReference>
<dbReference type="PANTHER" id="PTHR31792:SF3">
    <property type="entry name" value="VACUOLAR ATPASE ASSEMBLY INTEGRAL MEMBRANE PROTEIN VMA21"/>
    <property type="match status" value="1"/>
</dbReference>
<dbReference type="Pfam" id="PF09446">
    <property type="entry name" value="VMA21"/>
    <property type="match status" value="1"/>
</dbReference>
<reference evidence="9" key="1">
    <citation type="submission" date="2016-11" db="UniProtKB">
        <authorList>
            <consortium name="WormBaseParasite"/>
        </authorList>
    </citation>
    <scope>IDENTIFICATION</scope>
</reference>
<sequence>MGKLRVAIVQCNFADVNQMIYNVENELFNNIGIKHGETIRISSCGIPINTVIDRIRDINCSLITIEQVESMSSEYLDQLFSLLASFNISVPVLVCVSTNSMMFTSLCSQRTLELLRSKSFSLALADKIFARVMNALMSFKDIRFCGELLRFIRIQFFANDFSVAGIKKAVRFSVLQQFLKNPMWCFQNEAEFMEQVEAYNILLSTLCTKLNQYEEDLPELSDFVHEIVALLKDDCEELKLSLNNLVESVKETDKSDENNIDVESGIASVLQPWTKFTDSRYFLHGQDCTVMLTAHPARDMEQALLAKQEYNKCALSVALQTLFNRNRWKTIALSDWGSNFAGKIEEQFYTAEDSRRAIANLVVFSAAMFILPLLTMFSMYYYIFIDYFHIAGPQAMLYAGLCGMVVVIFIVGLFIRVAYKEEKDAEHRLMEQKKDK</sequence>
<proteinExistence type="predicted"/>
<evidence type="ECO:0000256" key="6">
    <source>
        <dbReference type="SAM" id="Phobius"/>
    </source>
</evidence>
<evidence type="ECO:0000256" key="2">
    <source>
        <dbReference type="ARBA" id="ARBA00022824"/>
    </source>
</evidence>
<keyword evidence="4 6" id="KW-0472">Membrane</keyword>
<evidence type="ECO:0000259" key="7">
    <source>
        <dbReference type="Pfam" id="PF07034"/>
    </source>
</evidence>
<dbReference type="AlphaFoldDB" id="A0A1I7XH42"/>
<dbReference type="InterPro" id="IPR019013">
    <property type="entry name" value="Vma21"/>
</dbReference>
<dbReference type="PANTHER" id="PTHR31792">
    <property type="entry name" value="VACUOLAR ATPASE ASSEMBLY INTEGRAL MEMBRANE PROTEIN VMA21"/>
    <property type="match status" value="1"/>
</dbReference>
<accession>A0A1I7XH42</accession>
<dbReference type="Proteomes" id="UP000095283">
    <property type="component" value="Unplaced"/>
</dbReference>
<feature type="transmembrane region" description="Helical" evidence="6">
    <location>
        <begin position="357"/>
        <end position="383"/>
    </location>
</feature>
<evidence type="ECO:0000256" key="5">
    <source>
        <dbReference type="ARBA" id="ARBA00023329"/>
    </source>
</evidence>
<evidence type="ECO:0000256" key="1">
    <source>
        <dbReference type="ARBA" id="ARBA00022692"/>
    </source>
</evidence>
<dbReference type="GO" id="GO:0005789">
    <property type="term" value="C:endoplasmic reticulum membrane"/>
    <property type="evidence" value="ECO:0007669"/>
    <property type="project" value="TreeGrafter"/>
</dbReference>
<evidence type="ECO:0000313" key="9">
    <source>
        <dbReference type="WBParaSite" id="Hba_16808"/>
    </source>
</evidence>
<dbReference type="GO" id="GO:0031410">
    <property type="term" value="C:cytoplasmic vesicle"/>
    <property type="evidence" value="ECO:0007669"/>
    <property type="project" value="UniProtKB-KW"/>
</dbReference>
<keyword evidence="8" id="KW-1185">Reference proteome</keyword>
<protein>
    <submittedName>
        <fullName evidence="9">ORC3_N domain-containing protein</fullName>
    </submittedName>
</protein>
<evidence type="ECO:0000256" key="3">
    <source>
        <dbReference type="ARBA" id="ARBA00022989"/>
    </source>
</evidence>
<feature type="domain" description="Origin recognition complex subunit 3 N-terminal" evidence="7">
    <location>
        <begin position="63"/>
        <end position="185"/>
    </location>
</feature>
<name>A0A1I7XH42_HETBA</name>
<keyword evidence="3 6" id="KW-1133">Transmembrane helix</keyword>
<feature type="transmembrane region" description="Helical" evidence="6">
    <location>
        <begin position="395"/>
        <end position="419"/>
    </location>
</feature>
<evidence type="ECO:0000313" key="8">
    <source>
        <dbReference type="Proteomes" id="UP000095283"/>
    </source>
</evidence>
<keyword evidence="2" id="KW-0256">Endoplasmic reticulum</keyword>
<dbReference type="WBParaSite" id="Hba_16808">
    <property type="protein sequence ID" value="Hba_16808"/>
    <property type="gene ID" value="Hba_16808"/>
</dbReference>
<evidence type="ECO:0000256" key="4">
    <source>
        <dbReference type="ARBA" id="ARBA00023136"/>
    </source>
</evidence>
<organism evidence="8 9">
    <name type="scientific">Heterorhabditis bacteriophora</name>
    <name type="common">Entomopathogenic nematode worm</name>
    <dbReference type="NCBI Taxonomy" id="37862"/>
    <lineage>
        <taxon>Eukaryota</taxon>
        <taxon>Metazoa</taxon>
        <taxon>Ecdysozoa</taxon>
        <taxon>Nematoda</taxon>
        <taxon>Chromadorea</taxon>
        <taxon>Rhabditida</taxon>
        <taxon>Rhabditina</taxon>
        <taxon>Rhabditomorpha</taxon>
        <taxon>Strongyloidea</taxon>
        <taxon>Heterorhabditidae</taxon>
        <taxon>Heterorhabditis</taxon>
    </lineage>
</organism>
<keyword evidence="5" id="KW-0968">Cytoplasmic vesicle</keyword>